<proteinExistence type="predicted"/>
<name>A0ACC4BUR4_POPAL</name>
<comment type="caution">
    <text evidence="1">The sequence shown here is derived from an EMBL/GenBank/DDBJ whole genome shotgun (WGS) entry which is preliminary data.</text>
</comment>
<keyword evidence="2" id="KW-1185">Reference proteome</keyword>
<reference evidence="1 2" key="1">
    <citation type="journal article" date="2024" name="Plant Biotechnol. J.">
        <title>Genome and CRISPR/Cas9 system of a widespread forest tree (Populus alba) in the world.</title>
        <authorList>
            <person name="Liu Y.J."/>
            <person name="Jiang P.F."/>
            <person name="Han X.M."/>
            <person name="Li X.Y."/>
            <person name="Wang H.M."/>
            <person name="Wang Y.J."/>
            <person name="Wang X.X."/>
            <person name="Zeng Q.Y."/>
        </authorList>
    </citation>
    <scope>NUCLEOTIDE SEQUENCE [LARGE SCALE GENOMIC DNA]</scope>
    <source>
        <strain evidence="2">cv. PAL-ZL1</strain>
    </source>
</reference>
<sequence length="957" mass="106630">MVLSKIFSQSDVSMHSTFASRYVRESLPRYKMPENSIPKEAAFQIINDELMLDGKPRLNLASFVTTWMEPECDKLIMDSINKNYVDMDEYPVTTELQNRCVNMIAHLFNAPLGESEAAVGVGTVGSSEAIMLAGLAFKRKWQNKRKAEGKPCDKPNIVTGANVQVCWEKFARYFEVELKEVKLTEDYYVMDPAKAVEMVDENTICVAAILGSTLNGEFEDVKLLNDLLLEKNKITGWDTPIHVDAASGGFIAPFLWPELEWDFRLPLVKSINVSGHKYGLVYAGVGWVIWRSKEDLPEELIFHINYLGSDQPTFTLNFSKGSSQIIAQYYQLIRLGYEDKNRGHDEFEIAETLRRFGWIVPAYTMPADAKHITVLRVVIREDFSRTLAERLVLDITKVMHELDALPAKSSSKMSINGEENGKISGSLAGKNGTVVKKTAMETQREITAYWKNFVMAKKSDKNKICTKPHPSSTPPQPPHYQKIRNLQCLYIWATYSVMYVAIRVKLPYSRTETMRSNMRAWVVVMLACLVASNVFICDVSAAGECGKTPIRSAAASLSPCLSAAGNARAAVPPTCCSKVGSLIKTAPKCLCAVLLSPLAKQAGIKPGIAITIPKRCNIGNRPAGKKCGRHQVTTAPYEMIVCQNNYTETKIRACFELHSMAYYKSIGGAGLSSLGWDLQSLGVLRADMSLESDFSTGYLEDALLEFNEPSKRRRLLLFATDHDDQSEKSNHLPESNWNEENFDDWELMSENFSCMSHITGFRGPSDELVSTSVSNTSDEANVISEITTPGEKISAPETLDYSSSSSYKDLAATNSFFEKENFPHSADDRENKRRKRVATRVVYPFALVKPGGVEGDMTINDINERILMPPTRPVRHPVGDFACRPCVSADGPGLSGKAVVALTRIHTQGRGTITIIRTKELWSLFSVYWQDGYASAQKLLNATTIQHFYGLNSNGRV</sequence>
<gene>
    <name evidence="1" type="ORF">D5086_016682</name>
</gene>
<protein>
    <submittedName>
        <fullName evidence="1">Uncharacterized protein</fullName>
    </submittedName>
</protein>
<accession>A0ACC4BUR4</accession>
<organism evidence="1 2">
    <name type="scientific">Populus alba</name>
    <name type="common">White poplar</name>
    <dbReference type="NCBI Taxonomy" id="43335"/>
    <lineage>
        <taxon>Eukaryota</taxon>
        <taxon>Viridiplantae</taxon>
        <taxon>Streptophyta</taxon>
        <taxon>Embryophyta</taxon>
        <taxon>Tracheophyta</taxon>
        <taxon>Spermatophyta</taxon>
        <taxon>Magnoliopsida</taxon>
        <taxon>eudicotyledons</taxon>
        <taxon>Gunneridae</taxon>
        <taxon>Pentapetalae</taxon>
        <taxon>rosids</taxon>
        <taxon>fabids</taxon>
        <taxon>Malpighiales</taxon>
        <taxon>Salicaceae</taxon>
        <taxon>Saliceae</taxon>
        <taxon>Populus</taxon>
    </lineage>
</organism>
<evidence type="ECO:0000313" key="2">
    <source>
        <dbReference type="Proteomes" id="UP000309997"/>
    </source>
</evidence>
<dbReference type="EMBL" id="RCHU02000008">
    <property type="protein sequence ID" value="KAL3582350.1"/>
    <property type="molecule type" value="Genomic_DNA"/>
</dbReference>
<evidence type="ECO:0000313" key="1">
    <source>
        <dbReference type="EMBL" id="KAL3582350.1"/>
    </source>
</evidence>
<dbReference type="Proteomes" id="UP000309997">
    <property type="component" value="Unassembled WGS sequence"/>
</dbReference>